<feature type="transmembrane region" description="Helical" evidence="1">
    <location>
        <begin position="306"/>
        <end position="332"/>
    </location>
</feature>
<keyword evidence="3" id="KW-1185">Reference proteome</keyword>
<keyword evidence="1" id="KW-0472">Membrane</keyword>
<evidence type="ECO:0000313" key="3">
    <source>
        <dbReference type="Proteomes" id="UP000000212"/>
    </source>
</evidence>
<feature type="transmembrane region" description="Helical" evidence="1">
    <location>
        <begin position="271"/>
        <end position="294"/>
    </location>
</feature>
<organism evidence="2 3">
    <name type="scientific">Carnobacterium maltaromaticum LMA28</name>
    <dbReference type="NCBI Taxonomy" id="1234679"/>
    <lineage>
        <taxon>Bacteria</taxon>
        <taxon>Bacillati</taxon>
        <taxon>Bacillota</taxon>
        <taxon>Bacilli</taxon>
        <taxon>Lactobacillales</taxon>
        <taxon>Carnobacteriaceae</taxon>
        <taxon>Carnobacterium</taxon>
    </lineage>
</organism>
<sequence>MGNDGDVIIDVELNTDGVNRGIHDIEQSFSSLSDEAGSFAGKAAAGIAAAGFAFTAFSIKAAGDMQALSSQFDQSFNGLGDAPNAELTKLSDKFNILPNRLKGPMAQVNSFFKGSGVAAEDSLGMTTDAMNIAADSAAFYDTSIEETSASLKGFLMGNYENGDAIGINTNQTKIATAYNEKYGGSFDTLNDAAKQKYLLEYVQTVQKASGVTGQGVREMNGLENVMGNMKQSVSDLAAAFGAPLLEPFLNAVRSVSKGMSNLAQKLTENPALVYAIVGAVGTLVTAFGAVFLVAKKATILKGIETGFAAMTSPIFLVVLAIGALVTAFIYFYNSSEKFKNFVDGALSKSLGFLKSLITNIGPVFKNLGTIISMIGAYFTDFSGSFQELRLKLVEALGEKTAGTITRSLAKILSPISDIIKGIKSMIGIITGSLSTYSSLDDYLAGSFSEKGTEMIMKVGLAIKGIIDVFKNLINPAKNSGIQIDFAKVAFQALKFIILGLLGPIGMAIKIFSLLAKIIGGGDVQKGISTMLDGFGTLATGIKNNSSQAGKSIGDLIEGILTAIGQALPGIIKGGLEIITGLLKGLAEGIPLLAVAAAQLIFALTGAIILLIPTIVLAVTSIIVAILGALTAAIPRIVIAGLELIGALINGIAEGIPQLLVSVGNLIVTFLEGITAQLPAILTAGIDLLLTFLKGIIERLPEIVITVATLITTFLDAITAKLPELIASGANLLIAWMQGIADNLPGVITVAVDVIVAFLQGIADNLPRIITAMIDVVLSVVKGIGDNIQKIVDAGMDLIDKLVQGLLQAQDRLARAVVTLINGMAENIRNNAPEIKKAAGNLLSAMVEALPGSSLLKNGKAIVDGFLDGLKEGFETVKTTVGGWATWIKEHKGPISYDKKLLIENGQAIVSGLRKGLEDSFEGVKSTIYNLTDLMQESLLDGMDDLNQKIEIEVTPIINKNAFSMPSVPNIETFSLQRISAEQAIGSLSNQTGSTNSKSISNRSLKTFSDTNKEVVRLLGVIADKDASFNVNGRRMSEELGSSNDATQIQRTKFGGWGLEIQ</sequence>
<keyword evidence="1" id="KW-0812">Transmembrane</keyword>
<gene>
    <name evidence="2" type="ORF">BN424_2131</name>
</gene>
<keyword evidence="1" id="KW-1133">Transmembrane helix</keyword>
<reference evidence="3" key="1">
    <citation type="journal article" date="2013" name="Genome Announc.">
        <title>Complete Chromosome Sequence of Carnobacterium maltaromaticum LMA 28.</title>
        <authorList>
            <person name="Cailliez-Grimal C."/>
            <person name="Chaillou S."/>
            <person name="Anba-Mondoloni J."/>
            <person name="Loux V."/>
            <person name="Afzal M.I."/>
            <person name="Rahman A."/>
            <person name="Kergourlay G."/>
            <person name="Champomier-Verges M.C."/>
            <person name="Zagorec M."/>
            <person name="Dalgaard P."/>
            <person name="Leisner J.J."/>
            <person name="Prevost H."/>
            <person name="Revol-Junelles A.M."/>
            <person name="Borges F."/>
        </authorList>
    </citation>
    <scope>NUCLEOTIDE SEQUENCE</scope>
    <source>
        <strain evidence="3">LMA28</strain>
    </source>
</reference>
<dbReference type="Proteomes" id="UP000000212">
    <property type="component" value="Chromosome"/>
</dbReference>
<name>K8E4R3_CARML</name>
<dbReference type="InterPro" id="IPR011989">
    <property type="entry name" value="ARM-like"/>
</dbReference>
<evidence type="ECO:0000256" key="1">
    <source>
        <dbReference type="SAM" id="Phobius"/>
    </source>
</evidence>
<dbReference type="HOGENOM" id="CLU_009524_1_0_9"/>
<feature type="transmembrane region" description="Helical" evidence="1">
    <location>
        <begin position="607"/>
        <end position="629"/>
    </location>
</feature>
<dbReference type="Gene3D" id="1.25.10.10">
    <property type="entry name" value="Leucine-rich Repeat Variant"/>
    <property type="match status" value="1"/>
</dbReference>
<feature type="transmembrane region" description="Helical" evidence="1">
    <location>
        <begin position="581"/>
        <end position="601"/>
    </location>
</feature>
<accession>K8E4R3</accession>
<dbReference type="KEGG" id="cml:BN424_2131"/>
<dbReference type="OrthoDB" id="2137849at2"/>
<dbReference type="STRING" id="1234679.BN424_2131"/>
<dbReference type="EMBL" id="HE999757">
    <property type="protein sequence ID" value="CCO11572.2"/>
    <property type="molecule type" value="Genomic_DNA"/>
</dbReference>
<dbReference type="eggNOG" id="COG5412">
    <property type="taxonomic scope" value="Bacteria"/>
</dbReference>
<dbReference type="RefSeq" id="WP_015076721.1">
    <property type="nucleotide sequence ID" value="NC_019425.2"/>
</dbReference>
<evidence type="ECO:0000313" key="2">
    <source>
        <dbReference type="EMBL" id="CCO11572.2"/>
    </source>
</evidence>
<feature type="transmembrane region" description="Helical" evidence="1">
    <location>
        <begin position="495"/>
        <end position="515"/>
    </location>
</feature>
<protein>
    <submittedName>
        <fullName evidence="2">Membrane protein</fullName>
    </submittedName>
</protein>
<proteinExistence type="predicted"/>
<dbReference type="SUPFAM" id="SSF48371">
    <property type="entry name" value="ARM repeat"/>
    <property type="match status" value="1"/>
</dbReference>
<dbReference type="AlphaFoldDB" id="K8E4R3"/>
<dbReference type="InterPro" id="IPR016024">
    <property type="entry name" value="ARM-type_fold"/>
</dbReference>